<sequence length="173" mass="20147">MFINSATIFNLVDTKTGFICSFLMKTRKTVDVIGCLESVFKDCSYQFIVVDNAPELVSNEMFEYLYSHNCILIISPRYHSQSNGKEERVNQTLRKLIEKFLDQNYSMCVSIKKATTAMTIDKIRQYYCEEEEETSFILNVYKKMPVLHYIYFKRKGKLDSKFTLGLCIAEVGN</sequence>
<dbReference type="PROSITE" id="PS50994">
    <property type="entry name" value="INTEGRASE"/>
    <property type="match status" value="1"/>
</dbReference>
<dbReference type="InterPro" id="IPR012337">
    <property type="entry name" value="RNaseH-like_sf"/>
</dbReference>
<dbReference type="AlphaFoldDB" id="A0A0K0FPM4"/>
<evidence type="ECO:0000313" key="2">
    <source>
        <dbReference type="Proteomes" id="UP000035680"/>
    </source>
</evidence>
<dbReference type="GO" id="GO:0015074">
    <property type="term" value="P:DNA integration"/>
    <property type="evidence" value="ECO:0007669"/>
    <property type="project" value="InterPro"/>
</dbReference>
<reference evidence="2" key="1">
    <citation type="submission" date="2014-07" db="EMBL/GenBank/DDBJ databases">
        <authorList>
            <person name="Martin A.A"/>
            <person name="De Silva N."/>
        </authorList>
    </citation>
    <scope>NUCLEOTIDE SEQUENCE</scope>
</reference>
<dbReference type="GO" id="GO:0003676">
    <property type="term" value="F:nucleic acid binding"/>
    <property type="evidence" value="ECO:0007669"/>
    <property type="project" value="InterPro"/>
</dbReference>
<feature type="domain" description="Integrase catalytic" evidence="1">
    <location>
        <begin position="1"/>
        <end position="153"/>
    </location>
</feature>
<dbReference type="InterPro" id="IPR001584">
    <property type="entry name" value="Integrase_cat-core"/>
</dbReference>
<evidence type="ECO:0000313" key="3">
    <source>
        <dbReference type="WBParaSite" id="SVE_1108100.1"/>
    </source>
</evidence>
<accession>A0A0K0FPM4</accession>
<protein>
    <submittedName>
        <fullName evidence="3">Integrase catalytic domain-containing protein</fullName>
    </submittedName>
</protein>
<dbReference type="Gene3D" id="3.30.420.10">
    <property type="entry name" value="Ribonuclease H-like superfamily/Ribonuclease H"/>
    <property type="match status" value="1"/>
</dbReference>
<keyword evidence="2" id="KW-1185">Reference proteome</keyword>
<name>A0A0K0FPM4_STRVS</name>
<dbReference type="SUPFAM" id="SSF53098">
    <property type="entry name" value="Ribonuclease H-like"/>
    <property type="match status" value="1"/>
</dbReference>
<dbReference type="InterPro" id="IPR036397">
    <property type="entry name" value="RNaseH_sf"/>
</dbReference>
<reference evidence="3" key="2">
    <citation type="submission" date="2015-08" db="UniProtKB">
        <authorList>
            <consortium name="WormBaseParasite"/>
        </authorList>
    </citation>
    <scope>IDENTIFICATION</scope>
</reference>
<evidence type="ECO:0000259" key="1">
    <source>
        <dbReference type="PROSITE" id="PS50994"/>
    </source>
</evidence>
<dbReference type="Proteomes" id="UP000035680">
    <property type="component" value="Unassembled WGS sequence"/>
</dbReference>
<dbReference type="WBParaSite" id="SVE_1108100.1">
    <property type="protein sequence ID" value="SVE_1108100.1"/>
    <property type="gene ID" value="SVE_1108100"/>
</dbReference>
<organism evidence="2 3">
    <name type="scientific">Strongyloides venezuelensis</name>
    <name type="common">Threadworm</name>
    <dbReference type="NCBI Taxonomy" id="75913"/>
    <lineage>
        <taxon>Eukaryota</taxon>
        <taxon>Metazoa</taxon>
        <taxon>Ecdysozoa</taxon>
        <taxon>Nematoda</taxon>
        <taxon>Chromadorea</taxon>
        <taxon>Rhabditida</taxon>
        <taxon>Tylenchina</taxon>
        <taxon>Panagrolaimomorpha</taxon>
        <taxon>Strongyloidoidea</taxon>
        <taxon>Strongyloididae</taxon>
        <taxon>Strongyloides</taxon>
    </lineage>
</organism>
<proteinExistence type="predicted"/>